<proteinExistence type="predicted"/>
<comment type="caution">
    <text evidence="1">The sequence shown here is derived from an EMBL/GenBank/DDBJ whole genome shotgun (WGS) entry which is preliminary data.</text>
</comment>
<evidence type="ECO:0000313" key="2">
    <source>
        <dbReference type="Proteomes" id="UP000322873"/>
    </source>
</evidence>
<dbReference type="AlphaFoldDB" id="A0A5M9JNU5"/>
<gene>
    <name evidence="1" type="ORF">EYC84_002623</name>
</gene>
<keyword evidence="2" id="KW-1185">Reference proteome</keyword>
<protein>
    <submittedName>
        <fullName evidence="1">Uncharacterized protein</fullName>
    </submittedName>
</protein>
<dbReference type="Proteomes" id="UP000322873">
    <property type="component" value="Unassembled WGS sequence"/>
</dbReference>
<organism evidence="1 2">
    <name type="scientific">Monilinia fructicola</name>
    <name type="common">Brown rot fungus</name>
    <name type="synonym">Ciboria fructicola</name>
    <dbReference type="NCBI Taxonomy" id="38448"/>
    <lineage>
        <taxon>Eukaryota</taxon>
        <taxon>Fungi</taxon>
        <taxon>Dikarya</taxon>
        <taxon>Ascomycota</taxon>
        <taxon>Pezizomycotina</taxon>
        <taxon>Leotiomycetes</taxon>
        <taxon>Helotiales</taxon>
        <taxon>Sclerotiniaceae</taxon>
        <taxon>Monilinia</taxon>
    </lineage>
</organism>
<dbReference type="EMBL" id="VICG01000007">
    <property type="protein sequence ID" value="KAA8570320.1"/>
    <property type="molecule type" value="Genomic_DNA"/>
</dbReference>
<accession>A0A5M9JNU5</accession>
<name>A0A5M9JNU5_MONFR</name>
<reference evidence="1 2" key="1">
    <citation type="submission" date="2019-06" db="EMBL/GenBank/DDBJ databases">
        <title>Genome Sequence of the Brown Rot Fungal Pathogen Monilinia fructicola.</title>
        <authorList>
            <person name="De Miccolis Angelini R.M."/>
            <person name="Landi L."/>
            <person name="Abate D."/>
            <person name="Pollastro S."/>
            <person name="Romanazzi G."/>
            <person name="Faretra F."/>
        </authorList>
    </citation>
    <scope>NUCLEOTIDE SEQUENCE [LARGE SCALE GENOMIC DNA]</scope>
    <source>
        <strain evidence="1 2">Mfrc123</strain>
    </source>
</reference>
<evidence type="ECO:0000313" key="1">
    <source>
        <dbReference type="EMBL" id="KAA8570320.1"/>
    </source>
</evidence>
<sequence length="104" mass="11411">MFSVFTVESDDIPSSYRVQYSQFSFLIQQYPDLVAHQSSVIFSGAPGVFLSKRPGYPSREGVAQSTQPMQPTQLAHAMARSSGPYNVNIDKGCGIMIGPMVTKF</sequence>